<dbReference type="AlphaFoldDB" id="F0YF21"/>
<dbReference type="RefSeq" id="XP_009038921.1">
    <property type="nucleotide sequence ID" value="XM_009040673.1"/>
</dbReference>
<dbReference type="PANTHER" id="PTHR21087:SF16">
    <property type="entry name" value="SHIKIMATE KINASE 1, CHLOROPLASTIC"/>
    <property type="match status" value="1"/>
</dbReference>
<dbReference type="InParanoid" id="F0YF21"/>
<dbReference type="InterPro" id="IPR027417">
    <property type="entry name" value="P-loop_NTPase"/>
</dbReference>
<comment type="similarity">
    <text evidence="2">Belongs to the shikimate kinase family.</text>
</comment>
<feature type="non-terminal residue" evidence="11">
    <location>
        <position position="165"/>
    </location>
</feature>
<comment type="catalytic activity">
    <reaction evidence="10">
        <text>shikimate + ATP = 3-phosphoshikimate + ADP + H(+)</text>
        <dbReference type="Rhea" id="RHEA:13121"/>
        <dbReference type="ChEBI" id="CHEBI:15378"/>
        <dbReference type="ChEBI" id="CHEBI:30616"/>
        <dbReference type="ChEBI" id="CHEBI:36208"/>
        <dbReference type="ChEBI" id="CHEBI:145989"/>
        <dbReference type="ChEBI" id="CHEBI:456216"/>
        <dbReference type="EC" id="2.7.1.71"/>
    </reaction>
</comment>
<protein>
    <recommendedName>
        <fullName evidence="3">shikimate kinase</fullName>
        <ecNumber evidence="3">2.7.1.71</ecNumber>
    </recommendedName>
</protein>
<dbReference type="OrthoDB" id="197068at2759"/>
<dbReference type="Proteomes" id="UP000002729">
    <property type="component" value="Unassembled WGS sequence"/>
</dbReference>
<evidence type="ECO:0000256" key="8">
    <source>
        <dbReference type="ARBA" id="ARBA00022840"/>
    </source>
</evidence>
<organism evidence="12">
    <name type="scientific">Aureococcus anophagefferens</name>
    <name type="common">Harmful bloom alga</name>
    <dbReference type="NCBI Taxonomy" id="44056"/>
    <lineage>
        <taxon>Eukaryota</taxon>
        <taxon>Sar</taxon>
        <taxon>Stramenopiles</taxon>
        <taxon>Ochrophyta</taxon>
        <taxon>Pelagophyceae</taxon>
        <taxon>Pelagomonadales</taxon>
        <taxon>Pelagomonadaceae</taxon>
        <taxon>Aureococcus</taxon>
    </lineage>
</organism>
<evidence type="ECO:0000256" key="3">
    <source>
        <dbReference type="ARBA" id="ARBA00012154"/>
    </source>
</evidence>
<gene>
    <name evidence="11" type="ORF">AURANDRAFT_6341</name>
</gene>
<evidence type="ECO:0000256" key="2">
    <source>
        <dbReference type="ARBA" id="ARBA00006997"/>
    </source>
</evidence>
<dbReference type="GO" id="GO:0009073">
    <property type="term" value="P:aromatic amino acid family biosynthetic process"/>
    <property type="evidence" value="ECO:0007669"/>
    <property type="project" value="UniProtKB-KW"/>
</dbReference>
<dbReference type="EMBL" id="GL833135">
    <property type="protein sequence ID" value="EGB06375.1"/>
    <property type="molecule type" value="Genomic_DNA"/>
</dbReference>
<dbReference type="PRINTS" id="PR01100">
    <property type="entry name" value="SHIKIMTKNASE"/>
</dbReference>
<evidence type="ECO:0000313" key="12">
    <source>
        <dbReference type="Proteomes" id="UP000002729"/>
    </source>
</evidence>
<evidence type="ECO:0000256" key="4">
    <source>
        <dbReference type="ARBA" id="ARBA00022605"/>
    </source>
</evidence>
<dbReference type="PROSITE" id="PS01128">
    <property type="entry name" value="SHIKIMATE_KINASE"/>
    <property type="match status" value="1"/>
</dbReference>
<dbReference type="GO" id="GO:0008652">
    <property type="term" value="P:amino acid biosynthetic process"/>
    <property type="evidence" value="ECO:0007669"/>
    <property type="project" value="UniProtKB-KW"/>
</dbReference>
<keyword evidence="6" id="KW-0547">Nucleotide-binding</keyword>
<keyword evidence="4" id="KW-0028">Amino-acid biosynthesis</keyword>
<keyword evidence="5" id="KW-0808">Transferase</keyword>
<accession>F0YF21</accession>
<reference evidence="11 12" key="1">
    <citation type="journal article" date="2011" name="Proc. Natl. Acad. Sci. U.S.A.">
        <title>Niche of harmful alga Aureococcus anophagefferens revealed through ecogenomics.</title>
        <authorList>
            <person name="Gobler C.J."/>
            <person name="Berry D.L."/>
            <person name="Dyhrman S.T."/>
            <person name="Wilhelm S.W."/>
            <person name="Salamov A."/>
            <person name="Lobanov A.V."/>
            <person name="Zhang Y."/>
            <person name="Collier J.L."/>
            <person name="Wurch L.L."/>
            <person name="Kustka A.B."/>
            <person name="Dill B.D."/>
            <person name="Shah M."/>
            <person name="VerBerkmoes N.C."/>
            <person name="Kuo A."/>
            <person name="Terry A."/>
            <person name="Pangilinan J."/>
            <person name="Lindquist E.A."/>
            <person name="Lucas S."/>
            <person name="Paulsen I.T."/>
            <person name="Hattenrath-Lehmann T.K."/>
            <person name="Talmage S.C."/>
            <person name="Walker E.A."/>
            <person name="Koch F."/>
            <person name="Burson A.M."/>
            <person name="Marcoval M.A."/>
            <person name="Tang Y.Z."/>
            <person name="Lecleir G.R."/>
            <person name="Coyne K.J."/>
            <person name="Berg G.M."/>
            <person name="Bertrand E.M."/>
            <person name="Saito M.A."/>
            <person name="Gladyshev V.N."/>
            <person name="Grigoriev I.V."/>
        </authorList>
    </citation>
    <scope>NUCLEOTIDE SEQUENCE [LARGE SCALE GENOMIC DNA]</scope>
    <source>
        <strain evidence="12">CCMP 1984</strain>
    </source>
</reference>
<keyword evidence="8" id="KW-0067">ATP-binding</keyword>
<dbReference type="InterPro" id="IPR031322">
    <property type="entry name" value="Shikimate/glucono_kinase"/>
</dbReference>
<keyword evidence="9" id="KW-0057">Aromatic amino acid biosynthesis</keyword>
<evidence type="ECO:0000313" key="11">
    <source>
        <dbReference type="EMBL" id="EGB06375.1"/>
    </source>
</evidence>
<sequence length="165" mass="17373">NVYLVGLMGSGKSSVGDAISRQLGSYTFVDTDGTIEQATGQTVAAIFESEGESGFRAVEEQVLGQVAAYVRLVIATGGGIVTTKANWASLRQGIVVWLDVPTDSLAARLGSDAERAKRPLLGPADELEAKLDGMLEDRSELYGQCDVRVSLSGDEPPDAVADRVI</sequence>
<evidence type="ECO:0000256" key="1">
    <source>
        <dbReference type="ARBA" id="ARBA00004842"/>
    </source>
</evidence>
<dbReference type="eggNOG" id="ENOG502QTKR">
    <property type="taxonomic scope" value="Eukaryota"/>
</dbReference>
<dbReference type="GO" id="GO:0009423">
    <property type="term" value="P:chorismate biosynthetic process"/>
    <property type="evidence" value="ECO:0007669"/>
    <property type="project" value="UniProtKB-UniPathway"/>
</dbReference>
<dbReference type="InterPro" id="IPR023000">
    <property type="entry name" value="Shikimate_kinase_CS"/>
</dbReference>
<keyword evidence="12" id="KW-1185">Reference proteome</keyword>
<dbReference type="PANTHER" id="PTHR21087">
    <property type="entry name" value="SHIKIMATE KINASE"/>
    <property type="match status" value="1"/>
</dbReference>
<dbReference type="UniPathway" id="UPA00053">
    <property type="reaction ID" value="UER00088"/>
</dbReference>
<dbReference type="HAMAP" id="MF_00109">
    <property type="entry name" value="Shikimate_kinase"/>
    <property type="match status" value="1"/>
</dbReference>
<dbReference type="GeneID" id="20224318"/>
<dbReference type="KEGG" id="aaf:AURANDRAFT_6341"/>
<keyword evidence="7" id="KW-0418">Kinase</keyword>
<dbReference type="GO" id="GO:0005829">
    <property type="term" value="C:cytosol"/>
    <property type="evidence" value="ECO:0007669"/>
    <property type="project" value="TreeGrafter"/>
</dbReference>
<dbReference type="GO" id="GO:0004765">
    <property type="term" value="F:shikimate kinase activity"/>
    <property type="evidence" value="ECO:0007669"/>
    <property type="project" value="UniProtKB-EC"/>
</dbReference>
<evidence type="ECO:0000256" key="7">
    <source>
        <dbReference type="ARBA" id="ARBA00022777"/>
    </source>
</evidence>
<dbReference type="GO" id="GO:0005524">
    <property type="term" value="F:ATP binding"/>
    <property type="evidence" value="ECO:0007669"/>
    <property type="project" value="UniProtKB-KW"/>
</dbReference>
<dbReference type="CDD" id="cd00464">
    <property type="entry name" value="SK"/>
    <property type="match status" value="1"/>
</dbReference>
<evidence type="ECO:0000256" key="10">
    <source>
        <dbReference type="ARBA" id="ARBA00048567"/>
    </source>
</evidence>
<evidence type="ECO:0000256" key="5">
    <source>
        <dbReference type="ARBA" id="ARBA00022679"/>
    </source>
</evidence>
<evidence type="ECO:0000256" key="9">
    <source>
        <dbReference type="ARBA" id="ARBA00023141"/>
    </source>
</evidence>
<feature type="non-terminal residue" evidence="11">
    <location>
        <position position="1"/>
    </location>
</feature>
<evidence type="ECO:0000256" key="6">
    <source>
        <dbReference type="ARBA" id="ARBA00022741"/>
    </source>
</evidence>
<comment type="pathway">
    <text evidence="1">Metabolic intermediate biosynthesis; chorismate biosynthesis; chorismate from D-erythrose 4-phosphate and phosphoenolpyruvate: step 5/7.</text>
</comment>
<dbReference type="InterPro" id="IPR000623">
    <property type="entry name" value="Shikimate_kinase/TSH1"/>
</dbReference>
<dbReference type="OMA" id="FMGCGKS"/>
<name>F0YF21_AURAN</name>
<dbReference type="Pfam" id="PF01202">
    <property type="entry name" value="SKI"/>
    <property type="match status" value="1"/>
</dbReference>
<proteinExistence type="inferred from homology"/>
<dbReference type="Gene3D" id="3.40.50.300">
    <property type="entry name" value="P-loop containing nucleotide triphosphate hydrolases"/>
    <property type="match status" value="1"/>
</dbReference>
<dbReference type="SUPFAM" id="SSF52540">
    <property type="entry name" value="P-loop containing nucleoside triphosphate hydrolases"/>
    <property type="match status" value="1"/>
</dbReference>
<dbReference type="EC" id="2.7.1.71" evidence="3"/>